<dbReference type="OrthoDB" id="5431540at2"/>
<evidence type="ECO:0000256" key="1">
    <source>
        <dbReference type="SAM" id="Phobius"/>
    </source>
</evidence>
<organism evidence="2 3">
    <name type="scientific">Anditalea andensis</name>
    <dbReference type="NCBI Taxonomy" id="1048983"/>
    <lineage>
        <taxon>Bacteria</taxon>
        <taxon>Pseudomonadati</taxon>
        <taxon>Bacteroidota</taxon>
        <taxon>Cytophagia</taxon>
        <taxon>Cytophagales</taxon>
        <taxon>Cytophagaceae</taxon>
        <taxon>Anditalea</taxon>
    </lineage>
</organism>
<proteinExistence type="predicted"/>
<keyword evidence="1" id="KW-0812">Transmembrane</keyword>
<name>A0A074L2G4_9BACT</name>
<comment type="caution">
    <text evidence="2">The sequence shown here is derived from an EMBL/GenBank/DDBJ whole genome shotgun (WGS) entry which is preliminary data.</text>
</comment>
<evidence type="ECO:0000313" key="2">
    <source>
        <dbReference type="EMBL" id="KEO75374.1"/>
    </source>
</evidence>
<evidence type="ECO:0000313" key="3">
    <source>
        <dbReference type="Proteomes" id="UP000027821"/>
    </source>
</evidence>
<keyword evidence="3" id="KW-1185">Reference proteome</keyword>
<dbReference type="AlphaFoldDB" id="A0A074L2G4"/>
<dbReference type="EMBL" id="JMIH01000013">
    <property type="protein sequence ID" value="KEO75374.1"/>
    <property type="molecule type" value="Genomic_DNA"/>
</dbReference>
<dbReference type="eggNOG" id="COG5661">
    <property type="taxonomic scope" value="Bacteria"/>
</dbReference>
<sequence>MKGQHQKFSLHFLDYSLGKNFARFQLGFFIWSCAFLITIPLSTYGNQGVREISLRNEKLLFTPTEFYFSEVLDAREEQSNIGRLLLPEFTAPQPVDLKGGGKLSISAFIFESVKQDQKLRPIQIHINEFSLSEKRGTTGLVEGNVKLHLSFYYLGEEDPVYLIDYNGGVSYRRSASRYDLVEPALTKSLTAALHYFQDWIQVEVKDNVKLARGIKVNFLDHNNFYDLDTVFYTADRPLVFDDFRAKPTPSSRFAASIFSSFSFDVKGELVGDTLEVNIIPKVYMLRDQSWARSTALNDYTLNHEQRHFDITQIIAKKLINDISNLAIFPDEYDSVINFYYLEAFREMNKLQDLYDKETRHGIDQSAQIRWNKIIDKGLQTGVLFPD</sequence>
<gene>
    <name evidence="2" type="ORF">EL17_02215</name>
</gene>
<dbReference type="Proteomes" id="UP000027821">
    <property type="component" value="Unassembled WGS sequence"/>
</dbReference>
<reference evidence="2 3" key="1">
    <citation type="submission" date="2014-04" db="EMBL/GenBank/DDBJ databases">
        <title>Characterization and application of a salt tolerant electro-active bacterium.</title>
        <authorList>
            <person name="Yang L."/>
            <person name="Wei S."/>
            <person name="Tay Q.X.M."/>
        </authorList>
    </citation>
    <scope>NUCLEOTIDE SEQUENCE [LARGE SCALE GENOMIC DNA]</scope>
    <source>
        <strain evidence="2 3">LY1</strain>
    </source>
</reference>
<keyword evidence="1" id="KW-1133">Transmembrane helix</keyword>
<keyword evidence="1" id="KW-0472">Membrane</keyword>
<protein>
    <recommendedName>
        <fullName evidence="4">DUF922 domain-containing protein</fullName>
    </recommendedName>
</protein>
<evidence type="ECO:0008006" key="4">
    <source>
        <dbReference type="Google" id="ProtNLM"/>
    </source>
</evidence>
<feature type="transmembrane region" description="Helical" evidence="1">
    <location>
        <begin position="21"/>
        <end position="41"/>
    </location>
</feature>
<dbReference type="STRING" id="1048983.EL17_02215"/>
<accession>A0A074L2G4</accession>